<dbReference type="InterPro" id="IPR037439">
    <property type="entry name" value="Branching_enzy"/>
</dbReference>
<dbReference type="Gene3D" id="3.20.20.80">
    <property type="entry name" value="Glycosidases"/>
    <property type="match status" value="1"/>
</dbReference>
<dbReference type="InterPro" id="IPR004193">
    <property type="entry name" value="Glyco_hydro_13_N"/>
</dbReference>
<evidence type="ECO:0000259" key="10">
    <source>
        <dbReference type="Pfam" id="PF22019"/>
    </source>
</evidence>
<dbReference type="InterPro" id="IPR006407">
    <property type="entry name" value="GlgB"/>
</dbReference>
<accession>A0A147GYN8</accession>
<keyword evidence="6" id="KW-0119">Carbohydrate metabolism</keyword>
<evidence type="ECO:0000313" key="11">
    <source>
        <dbReference type="EMBL" id="KTT22834.1"/>
    </source>
</evidence>
<name>A0A147GYN8_9BURK</name>
<dbReference type="GO" id="GO:0043169">
    <property type="term" value="F:cation binding"/>
    <property type="evidence" value="ECO:0007669"/>
    <property type="project" value="InterPro"/>
</dbReference>
<dbReference type="Gene3D" id="2.60.40.10">
    <property type="entry name" value="Immunoglobulins"/>
    <property type="match status" value="2"/>
</dbReference>
<dbReference type="FunFam" id="2.60.40.1180:FF:000002">
    <property type="entry name" value="1,4-alpha-glucan branching enzyme GlgB"/>
    <property type="match status" value="1"/>
</dbReference>
<keyword evidence="2" id="KW-0321">Glycogen metabolism</keyword>
<dbReference type="EMBL" id="LDSL01000053">
    <property type="protein sequence ID" value="KTT22834.1"/>
    <property type="molecule type" value="Genomic_DNA"/>
</dbReference>
<reference evidence="11 12" key="1">
    <citation type="journal article" date="2016" name="Front. Microbiol.">
        <title>Genomic Resource of Rice Seed Associated Bacteria.</title>
        <authorList>
            <person name="Midha S."/>
            <person name="Bansal K."/>
            <person name="Sharma S."/>
            <person name="Kumar N."/>
            <person name="Patil P.P."/>
            <person name="Chaudhry V."/>
            <person name="Patil P.B."/>
        </authorList>
    </citation>
    <scope>NUCLEOTIDE SEQUENCE [LARGE SCALE GENOMIC DNA]</scope>
    <source>
        <strain evidence="11 12">NS331</strain>
    </source>
</reference>
<dbReference type="InterPro" id="IPR006048">
    <property type="entry name" value="A-amylase/branching_C"/>
</dbReference>
<evidence type="ECO:0000256" key="6">
    <source>
        <dbReference type="ARBA" id="ARBA00023277"/>
    </source>
</evidence>
<dbReference type="PATRIC" id="fig|433924.3.peg.3789"/>
<dbReference type="EC" id="2.4.1.18" evidence="7"/>
<evidence type="ECO:0000256" key="5">
    <source>
        <dbReference type="ARBA" id="ARBA00023056"/>
    </source>
</evidence>
<sequence>MLSDGEIQALMRAEHGDAFAVLGPHRFPEGLRVAALLPGARQVAVLHAASGDPLAVLQRQGGSDVFAALVPAAPAQLGYVLHVVWDDGHASRLHDPYRFEPLLSDLDLWLLAEGTHCRPFEVLGAHPRVLDGVAGTAFAVWAPHARRVSVVGDFNNWDGRRHLLRRRPECGVWEMFVPHVQAGDAYLYEMLGADGRVHCKADPYGFATRARPGKTPASVVSLLAAPVPMAPGRAAANRPDAPLSLCEVPLDAGCPQAGADGPGARTLADTLVPHAAALGFTHLVLTMAHDAAVGLYAPPACLGTAEDLRAFVQAAHAAGLGVVLDWWPGRFPADVHGLARFDGTALYERTDPHPDVHLAQGTHAFDWRRPEVRNHLAGNALYWLERFGIDGLRVLGEGAVPPTEDGLPHGGSQGDHAAHGEPHVLDFLRQLGERVAVERPGAVLFAGPSLPASPATRQAAEGGPGLYHPWNAAWTRDTLALLQAEPAQRGELHWRIVAGLSEAHAGRAVLALPHEAVARGRSAPIDRLPGSEAQPLAGLRLLLGWQWACPGKKLLPLGEEWARHDSAPDLDRPNPERLSDPAIQRLLRDLNRLYRHFPALFEQDGAPHGVEWLVADDTEQSVFAFARRAADGALLLAVANFQPVARPDYRLGVPRPGAWREVLSTDSELYGGSGLANALSNTVPEPLHGQAQQIAITVPPLAVSWWVPHG</sequence>
<dbReference type="OrthoDB" id="9800174at2"/>
<dbReference type="GO" id="GO:0004553">
    <property type="term" value="F:hydrolase activity, hydrolyzing O-glycosyl compounds"/>
    <property type="evidence" value="ECO:0007669"/>
    <property type="project" value="InterPro"/>
</dbReference>
<keyword evidence="12" id="KW-1185">Reference proteome</keyword>
<dbReference type="InterPro" id="IPR017853">
    <property type="entry name" value="GH"/>
</dbReference>
<evidence type="ECO:0000256" key="3">
    <source>
        <dbReference type="ARBA" id="ARBA00022676"/>
    </source>
</evidence>
<dbReference type="Pfam" id="PF02922">
    <property type="entry name" value="CBM_48"/>
    <property type="match status" value="1"/>
</dbReference>
<proteinExistence type="predicted"/>
<evidence type="ECO:0000259" key="9">
    <source>
        <dbReference type="Pfam" id="PF02922"/>
    </source>
</evidence>
<dbReference type="FunFam" id="2.60.40.10:FF:000169">
    <property type="entry name" value="1,4-alpha-glucan branching enzyme GlgB"/>
    <property type="match status" value="1"/>
</dbReference>
<dbReference type="InterPro" id="IPR013783">
    <property type="entry name" value="Ig-like_fold"/>
</dbReference>
<keyword evidence="3" id="KW-0328">Glycosyltransferase</keyword>
<dbReference type="SUPFAM" id="SSF51445">
    <property type="entry name" value="(Trans)glycosidases"/>
    <property type="match status" value="1"/>
</dbReference>
<keyword evidence="4" id="KW-0808">Transferase</keyword>
<dbReference type="NCBIfam" id="TIGR01515">
    <property type="entry name" value="branching_enzym"/>
    <property type="match status" value="1"/>
</dbReference>
<feature type="domain" description="Alpha-amylase/branching enzyme C-terminal all beta" evidence="8">
    <location>
        <begin position="612"/>
        <end position="708"/>
    </location>
</feature>
<dbReference type="InterPro" id="IPR014756">
    <property type="entry name" value="Ig_E-set"/>
</dbReference>
<feature type="domain" description="1,4-alpha-glucan branching enzyme GlgB N-terminal" evidence="10">
    <location>
        <begin position="5"/>
        <end position="97"/>
    </location>
</feature>
<dbReference type="SUPFAM" id="SSF51011">
    <property type="entry name" value="Glycosyl hydrolase domain"/>
    <property type="match status" value="1"/>
</dbReference>
<dbReference type="CDD" id="cd02855">
    <property type="entry name" value="E_set_GBE_prok_N"/>
    <property type="match status" value="1"/>
</dbReference>
<dbReference type="InterPro" id="IPR044143">
    <property type="entry name" value="GlgB_N_E_set_prok"/>
</dbReference>
<protein>
    <recommendedName>
        <fullName evidence="7">1,4-alpha-glucan branching enzyme</fullName>
        <ecNumber evidence="7">2.4.1.18</ecNumber>
    </recommendedName>
</protein>
<feature type="domain" description="Glycoside hydrolase family 13 N-terminal" evidence="9">
    <location>
        <begin position="123"/>
        <end position="205"/>
    </location>
</feature>
<dbReference type="InterPro" id="IPR054169">
    <property type="entry name" value="GlgB_N"/>
</dbReference>
<dbReference type="GO" id="GO:0003844">
    <property type="term" value="F:1,4-alpha-glucan branching enzyme activity"/>
    <property type="evidence" value="ECO:0007669"/>
    <property type="project" value="UniProtKB-UniRule"/>
</dbReference>
<dbReference type="SUPFAM" id="SSF81296">
    <property type="entry name" value="E set domains"/>
    <property type="match status" value="2"/>
</dbReference>
<evidence type="ECO:0000256" key="4">
    <source>
        <dbReference type="ARBA" id="ARBA00022679"/>
    </source>
</evidence>
<dbReference type="Pfam" id="PF02806">
    <property type="entry name" value="Alpha-amylase_C"/>
    <property type="match status" value="1"/>
</dbReference>
<dbReference type="AlphaFoldDB" id="A0A147GYN8"/>
<dbReference type="GO" id="GO:0005829">
    <property type="term" value="C:cytosol"/>
    <property type="evidence" value="ECO:0007669"/>
    <property type="project" value="TreeGrafter"/>
</dbReference>
<organism evidence="11 12">
    <name type="scientific">Pseudacidovorax intermedius</name>
    <dbReference type="NCBI Taxonomy" id="433924"/>
    <lineage>
        <taxon>Bacteria</taxon>
        <taxon>Pseudomonadati</taxon>
        <taxon>Pseudomonadota</taxon>
        <taxon>Betaproteobacteria</taxon>
        <taxon>Burkholderiales</taxon>
        <taxon>Comamonadaceae</taxon>
        <taxon>Pseudacidovorax</taxon>
    </lineage>
</organism>
<comment type="function">
    <text evidence="1">Catalyzes the formation of the alpha-1,6-glucosidic linkages in glycogen by scission of a 1,4-alpha-linked oligosaccharide from growing alpha-1,4-glucan chains and the subsequent attachment of the oligosaccharide to the alpha-1,6 position.</text>
</comment>
<dbReference type="Pfam" id="PF22019">
    <property type="entry name" value="GlgB_N"/>
    <property type="match status" value="1"/>
</dbReference>
<dbReference type="Proteomes" id="UP000072741">
    <property type="component" value="Unassembled WGS sequence"/>
</dbReference>
<comment type="caution">
    <text evidence="11">The sequence shown here is derived from an EMBL/GenBank/DDBJ whole genome shotgun (WGS) entry which is preliminary data.</text>
</comment>
<evidence type="ECO:0000256" key="2">
    <source>
        <dbReference type="ARBA" id="ARBA00022600"/>
    </source>
</evidence>
<dbReference type="PANTHER" id="PTHR43651:SF3">
    <property type="entry name" value="1,4-ALPHA-GLUCAN-BRANCHING ENZYME"/>
    <property type="match status" value="1"/>
</dbReference>
<gene>
    <name evidence="11" type="ORF">NS331_09045</name>
</gene>
<dbReference type="PIRSF" id="PIRSF000463">
    <property type="entry name" value="GlgB"/>
    <property type="match status" value="1"/>
</dbReference>
<evidence type="ECO:0000259" key="8">
    <source>
        <dbReference type="Pfam" id="PF02806"/>
    </source>
</evidence>
<dbReference type="Gene3D" id="2.60.40.1180">
    <property type="entry name" value="Golgi alpha-mannosidase II"/>
    <property type="match status" value="1"/>
</dbReference>
<evidence type="ECO:0000256" key="1">
    <source>
        <dbReference type="ARBA" id="ARBA00002953"/>
    </source>
</evidence>
<dbReference type="PANTHER" id="PTHR43651">
    <property type="entry name" value="1,4-ALPHA-GLUCAN-BRANCHING ENZYME"/>
    <property type="match status" value="1"/>
</dbReference>
<dbReference type="InterPro" id="IPR013780">
    <property type="entry name" value="Glyco_hydro_b"/>
</dbReference>
<dbReference type="RefSeq" id="WP_058641678.1">
    <property type="nucleotide sequence ID" value="NZ_LDSL01000053.1"/>
</dbReference>
<evidence type="ECO:0000256" key="7">
    <source>
        <dbReference type="NCBIfam" id="TIGR01515"/>
    </source>
</evidence>
<keyword evidence="5" id="KW-0320">Glycogen biosynthesis</keyword>
<evidence type="ECO:0000313" key="12">
    <source>
        <dbReference type="Proteomes" id="UP000072741"/>
    </source>
</evidence>
<dbReference type="GO" id="GO:0005978">
    <property type="term" value="P:glycogen biosynthetic process"/>
    <property type="evidence" value="ECO:0007669"/>
    <property type="project" value="UniProtKB-UniRule"/>
</dbReference>